<protein>
    <recommendedName>
        <fullName evidence="8">CBS domain-containing protein</fullName>
    </recommendedName>
</protein>
<feature type="domain" description="CBS" evidence="8">
    <location>
        <begin position="100"/>
        <end position="160"/>
    </location>
</feature>
<feature type="binding site" evidence="5">
    <location>
        <begin position="256"/>
        <end position="258"/>
    </location>
    <ligand>
        <name>NAD(+)</name>
        <dbReference type="ChEBI" id="CHEBI:57540"/>
    </ligand>
</feature>
<evidence type="ECO:0000259" key="8">
    <source>
        <dbReference type="PROSITE" id="PS51371"/>
    </source>
</evidence>
<dbReference type="FunFam" id="3.20.20.70:FF:000424">
    <property type="entry name" value="Inosine-5'-monophosphate dehydrogenase 2"/>
    <property type="match status" value="1"/>
</dbReference>
<evidence type="ECO:0000256" key="7">
    <source>
        <dbReference type="PROSITE-ProRule" id="PRU00703"/>
    </source>
</evidence>
<dbReference type="AlphaFoldDB" id="A0A1G2PRP0"/>
<dbReference type="GO" id="GO:0003938">
    <property type="term" value="F:IMP dehydrogenase activity"/>
    <property type="evidence" value="ECO:0007669"/>
    <property type="project" value="InterPro"/>
</dbReference>
<proteinExistence type="inferred from homology"/>
<dbReference type="PANTHER" id="PTHR11911:SF111">
    <property type="entry name" value="INOSINE-5'-MONOPHOSPHATE DEHYDROGENASE"/>
    <property type="match status" value="1"/>
</dbReference>
<dbReference type="InterPro" id="IPR000644">
    <property type="entry name" value="CBS_dom"/>
</dbReference>
<evidence type="ECO:0000256" key="1">
    <source>
        <dbReference type="ARBA" id="ARBA00005502"/>
    </source>
</evidence>
<keyword evidence="2" id="KW-0479">Metal-binding</keyword>
<dbReference type="GO" id="GO:0006183">
    <property type="term" value="P:GTP biosynthetic process"/>
    <property type="evidence" value="ECO:0007669"/>
    <property type="project" value="TreeGrafter"/>
</dbReference>
<feature type="binding site" description="in other chain" evidence="6">
    <location>
        <position position="310"/>
    </location>
    <ligand>
        <name>K(+)</name>
        <dbReference type="ChEBI" id="CHEBI:29103"/>
        <note>ligand shared between two tetrameric partners</note>
    </ligand>
</feature>
<dbReference type="SMART" id="SM00116">
    <property type="entry name" value="CBS"/>
    <property type="match status" value="2"/>
</dbReference>
<feature type="binding site" description="in other chain" evidence="6">
    <location>
        <position position="313"/>
    </location>
    <ligand>
        <name>K(+)</name>
        <dbReference type="ChEBI" id="CHEBI:29103"/>
        <note>ligand shared between two tetrameric partners</note>
    </ligand>
</feature>
<evidence type="ECO:0000256" key="5">
    <source>
        <dbReference type="PIRSR" id="PIRSR000130-3"/>
    </source>
</evidence>
<evidence type="ECO:0000313" key="10">
    <source>
        <dbReference type="Proteomes" id="UP000176951"/>
    </source>
</evidence>
<evidence type="ECO:0000256" key="4">
    <source>
        <dbReference type="ARBA" id="ARBA00023122"/>
    </source>
</evidence>
<dbReference type="GO" id="GO:0046872">
    <property type="term" value="F:metal ion binding"/>
    <property type="evidence" value="ECO:0007669"/>
    <property type="project" value="UniProtKB-KW"/>
</dbReference>
<dbReference type="InterPro" id="IPR001093">
    <property type="entry name" value="IMP_DH_GMPRt"/>
</dbReference>
<keyword evidence="5" id="KW-0520">NAD</keyword>
<dbReference type="PROSITE" id="PS51371">
    <property type="entry name" value="CBS"/>
    <property type="match status" value="2"/>
</dbReference>
<dbReference type="InterPro" id="IPR005990">
    <property type="entry name" value="IMP_DH"/>
</dbReference>
<feature type="domain" description="CBS" evidence="8">
    <location>
        <begin position="161"/>
        <end position="218"/>
    </location>
</feature>
<keyword evidence="6" id="KW-0630">Potassium</keyword>
<dbReference type="EMBL" id="MHSW01000038">
    <property type="protein sequence ID" value="OHA50399.1"/>
    <property type="molecule type" value="Genomic_DNA"/>
</dbReference>
<dbReference type="SUPFAM" id="SSF51412">
    <property type="entry name" value="Inosine monophosphate dehydrogenase (IMPDH)"/>
    <property type="match status" value="1"/>
</dbReference>
<evidence type="ECO:0000313" key="9">
    <source>
        <dbReference type="EMBL" id="OHA50399.1"/>
    </source>
</evidence>
<dbReference type="InterPro" id="IPR046342">
    <property type="entry name" value="CBS_dom_sf"/>
</dbReference>
<dbReference type="CDD" id="cd04601">
    <property type="entry name" value="CBS_pair_IMPDH"/>
    <property type="match status" value="1"/>
</dbReference>
<evidence type="ECO:0000256" key="6">
    <source>
        <dbReference type="PIRSR" id="PIRSR000130-4"/>
    </source>
</evidence>
<dbReference type="PIRSF" id="PIRSF000130">
    <property type="entry name" value="IMPDH"/>
    <property type="match status" value="1"/>
</dbReference>
<sequence>MHEFKGPKFKVDPAYEYNDVDLEQQYSDIKSRKEISLATYFSKRIQINLPFVSAPMDTVTGSAMAIALARKGAIGVLPRFSIIDHQVQEVVRVKRSGHFIIENPVVMTPEHTVADARKVIDEYGVGGIVIVDDIENKKAVGIVTTRDMMYELDGSILKDVMNHHDLVTAPVGTTMEQAKKILHDNRIEKLPLIDDKGHLVGLITQKDIENAEDFPLAARDKRGRPRVAAAVGIRDEDFVKRAEKLINAGADALVVDIAHGGLKKCVDATKYLSESFPDVDIISGNVMTAELTRKLIEAGAAGVRVGIAPGYACRTRGMTGVGGGQMTTVYECAQAAKEYGIPVMADGGIRELGDLGKALATGASTIMMGAMFAGTEETPGKTIVGMNGLSYKLYRGMASLGANLTLQESEGKDPLAKGAPQITPEGDHLMIPAKGEVGDLLDQMAGALCSTMSYIGARTIDEMDEKAVFRVRATGGTIQIQ</sequence>
<organism evidence="9 10">
    <name type="scientific">Candidatus Terrybacteria bacterium RIFCSPLOWO2_01_FULL_40_23</name>
    <dbReference type="NCBI Taxonomy" id="1802366"/>
    <lineage>
        <taxon>Bacteria</taxon>
        <taxon>Candidatus Terryibacteriota</taxon>
    </lineage>
</organism>
<dbReference type="Gene3D" id="3.20.20.70">
    <property type="entry name" value="Aldolase class I"/>
    <property type="match status" value="1"/>
</dbReference>
<dbReference type="InterPro" id="IPR013785">
    <property type="entry name" value="Aldolase_TIM"/>
</dbReference>
<keyword evidence="3" id="KW-0560">Oxidoreductase</keyword>
<name>A0A1G2PRP0_9BACT</name>
<gene>
    <name evidence="9" type="ORF">A3A97_03545</name>
</gene>
<comment type="similarity">
    <text evidence="1">Belongs to the IMPDH/GMPR family.</text>
</comment>
<evidence type="ECO:0000256" key="3">
    <source>
        <dbReference type="ARBA" id="ARBA00023002"/>
    </source>
</evidence>
<dbReference type="SUPFAM" id="SSF54631">
    <property type="entry name" value="CBS-domain pair"/>
    <property type="match status" value="1"/>
</dbReference>
<accession>A0A1G2PRP0</accession>
<comment type="caution">
    <text evidence="9">The sequence shown here is derived from an EMBL/GenBank/DDBJ whole genome shotgun (WGS) entry which is preliminary data.</text>
</comment>
<keyword evidence="4 7" id="KW-0129">CBS domain</keyword>
<dbReference type="PANTHER" id="PTHR11911">
    <property type="entry name" value="INOSINE-5-MONOPHOSPHATE DEHYDROGENASE RELATED"/>
    <property type="match status" value="1"/>
</dbReference>
<dbReference type="SMART" id="SM01240">
    <property type="entry name" value="IMPDH"/>
    <property type="match status" value="1"/>
</dbReference>
<evidence type="ECO:0000256" key="2">
    <source>
        <dbReference type="ARBA" id="ARBA00022723"/>
    </source>
</evidence>
<dbReference type="Pfam" id="PF00478">
    <property type="entry name" value="IMPDH"/>
    <property type="match status" value="1"/>
</dbReference>
<dbReference type="Proteomes" id="UP000176951">
    <property type="component" value="Unassembled WGS sequence"/>
</dbReference>
<dbReference type="CDD" id="cd00381">
    <property type="entry name" value="IMPDH"/>
    <property type="match status" value="1"/>
</dbReference>
<reference evidence="9 10" key="1">
    <citation type="journal article" date="2016" name="Nat. Commun.">
        <title>Thousands of microbial genomes shed light on interconnected biogeochemical processes in an aquifer system.</title>
        <authorList>
            <person name="Anantharaman K."/>
            <person name="Brown C.T."/>
            <person name="Hug L.A."/>
            <person name="Sharon I."/>
            <person name="Castelle C.J."/>
            <person name="Probst A.J."/>
            <person name="Thomas B.C."/>
            <person name="Singh A."/>
            <person name="Wilkins M.J."/>
            <person name="Karaoz U."/>
            <person name="Brodie E.L."/>
            <person name="Williams K.H."/>
            <person name="Hubbard S.S."/>
            <person name="Banfield J.F."/>
        </authorList>
    </citation>
    <scope>NUCLEOTIDE SEQUENCE [LARGE SCALE GENOMIC DNA]</scope>
</reference>
<dbReference type="Pfam" id="PF00571">
    <property type="entry name" value="CBS"/>
    <property type="match status" value="2"/>
</dbReference>